<evidence type="ECO:0000256" key="2">
    <source>
        <dbReference type="SAM" id="Phobius"/>
    </source>
</evidence>
<reference evidence="3 4" key="1">
    <citation type="submission" date="2021-05" db="EMBL/GenBank/DDBJ databases">
        <title>A Polyphasic approach of four new species of the genus Ohtaekwangia: Ohtaekwangia histidinii sp. nov., Ohtaekwangia cretensis sp. nov., Ohtaekwangia indiensis sp. nov., Ohtaekwangia reichenbachii sp. nov. from diverse environment.</title>
        <authorList>
            <person name="Octaviana S."/>
        </authorList>
    </citation>
    <scope>NUCLEOTIDE SEQUENCE [LARGE SCALE GENOMIC DNA]</scope>
    <source>
        <strain evidence="3 4">PWU37</strain>
    </source>
</reference>
<keyword evidence="4" id="KW-1185">Reference proteome</keyword>
<organism evidence="3 4">
    <name type="scientific">Dawidia soli</name>
    <dbReference type="NCBI Taxonomy" id="2782352"/>
    <lineage>
        <taxon>Bacteria</taxon>
        <taxon>Pseudomonadati</taxon>
        <taxon>Bacteroidota</taxon>
        <taxon>Cytophagia</taxon>
        <taxon>Cytophagales</taxon>
        <taxon>Chryseotaleaceae</taxon>
        <taxon>Dawidia</taxon>
    </lineage>
</organism>
<name>A0AAP2DDV6_9BACT</name>
<keyword evidence="2" id="KW-0472">Membrane</keyword>
<evidence type="ECO:0000256" key="1">
    <source>
        <dbReference type="SAM" id="MobiDB-lite"/>
    </source>
</evidence>
<gene>
    <name evidence="3" type="ORF">KK078_23290</name>
</gene>
<dbReference type="AlphaFoldDB" id="A0AAP2DDV6"/>
<dbReference type="Proteomes" id="UP001319180">
    <property type="component" value="Unassembled WGS sequence"/>
</dbReference>
<proteinExistence type="predicted"/>
<keyword evidence="2" id="KW-1133">Transmembrane helix</keyword>
<dbReference type="EMBL" id="JAHESC010000042">
    <property type="protein sequence ID" value="MBT1689507.1"/>
    <property type="molecule type" value="Genomic_DNA"/>
</dbReference>
<keyword evidence="2" id="KW-0812">Transmembrane</keyword>
<feature type="region of interest" description="Disordered" evidence="1">
    <location>
        <begin position="109"/>
        <end position="138"/>
    </location>
</feature>
<dbReference type="RefSeq" id="WP_254092728.1">
    <property type="nucleotide sequence ID" value="NZ_JAHESC010000042.1"/>
</dbReference>
<comment type="caution">
    <text evidence="3">The sequence shown here is derived from an EMBL/GenBank/DDBJ whole genome shotgun (WGS) entry which is preliminary data.</text>
</comment>
<evidence type="ECO:0000313" key="3">
    <source>
        <dbReference type="EMBL" id="MBT1689507.1"/>
    </source>
</evidence>
<evidence type="ECO:0000313" key="4">
    <source>
        <dbReference type="Proteomes" id="UP001319180"/>
    </source>
</evidence>
<accession>A0AAP2DDV6</accession>
<sequence length="263" mass="28153">MNQQPDKLFRDKLSGLSRPVPPAAWDRISQGLQPPVRRTFTWKIAASILLPLAAGAAIYLYWHRDTATGPVADQGNTPATTPYIQTPAPAKVDTAATEKTAPVVVPIPATSPEQRDTYTANNVAPKHTGKTATQPARVTLTPAPVSATVTPAHTEAPLVADAHTPASTGAPAPVTVTTQTTAPALVHERSMTLVFNASETEAYLDKNSLGEATEDGKDASTFKKLLQKARDLKTNQDPIGDLRLKKNEILALNFKNDKRGQNK</sequence>
<feature type="transmembrane region" description="Helical" evidence="2">
    <location>
        <begin position="40"/>
        <end position="62"/>
    </location>
</feature>
<protein>
    <submittedName>
        <fullName evidence="3">Uncharacterized protein</fullName>
    </submittedName>
</protein>